<sequence>MRSALTIPHTRPPTTRTFHCLRTTTGHFETLHNGDTHRGRHAPLTPSRSYTHPTHPSRSRTVTRASSPHSPRRHPTSHFSPYDASHASPTRGAYLSANTSAHLRRRGLASIQSDDRALPSVWFNSRNSHLQERDGDNGRPIGPNNGNGGSDRDSGPPDERTLKLGKTTSLDSSIRILQERLPTLLASPLPQEILSPHISLHLFPSTHPHLPTVSGRVAYLAALWTAPVAWGRVPIVGNVKLIILSERMVKGSSSCSYSSSPPSSSSYPPAYDTDSPPSDPHSRSPHGRSAGFDERLIVRWRTCGKTKGKGMGGALYRGIGAREQVDKITEFLGGHHAPHDDEEFTGLFIFEFDDEGRILSHTIEHVDETGNWDKMAKVISVTDWLLGKARWKRAHELEEGLALGFCETAHAHVRHGGKRE</sequence>
<gene>
    <name evidence="2" type="ORF">L228DRAFT_240391</name>
</gene>
<name>A0A165AK11_XYLHT</name>
<dbReference type="OrthoDB" id="5329385at2759"/>
<evidence type="ECO:0000313" key="3">
    <source>
        <dbReference type="Proteomes" id="UP000076632"/>
    </source>
</evidence>
<proteinExistence type="predicted"/>
<dbReference type="Proteomes" id="UP000076632">
    <property type="component" value="Unassembled WGS sequence"/>
</dbReference>
<dbReference type="InterPro" id="IPR031342">
    <property type="entry name" value="Mug163-like"/>
</dbReference>
<feature type="compositionally biased region" description="Low complexity" evidence="1">
    <location>
        <begin position="252"/>
        <end position="276"/>
    </location>
</feature>
<evidence type="ECO:0000313" key="2">
    <source>
        <dbReference type="EMBL" id="KZF20611.1"/>
    </source>
</evidence>
<feature type="region of interest" description="Disordered" evidence="1">
    <location>
        <begin position="252"/>
        <end position="289"/>
    </location>
</feature>
<dbReference type="AlphaFoldDB" id="A0A165AK11"/>
<feature type="compositionally biased region" description="Polar residues" evidence="1">
    <location>
        <begin position="46"/>
        <end position="63"/>
    </location>
</feature>
<dbReference type="GeneID" id="28896369"/>
<feature type="region of interest" description="Disordered" evidence="1">
    <location>
        <begin position="128"/>
        <end position="167"/>
    </location>
</feature>
<dbReference type="InParanoid" id="A0A165AK11"/>
<feature type="compositionally biased region" description="Basic and acidic residues" evidence="1">
    <location>
        <begin position="150"/>
        <end position="162"/>
    </location>
</feature>
<dbReference type="PANTHER" id="PTHR31094">
    <property type="entry name" value="RIKEN CDNA 2310061I04 GENE"/>
    <property type="match status" value="1"/>
</dbReference>
<dbReference type="PANTHER" id="PTHR31094:SF2">
    <property type="entry name" value="RIKEN CDNA 2310061I04 GENE"/>
    <property type="match status" value="1"/>
</dbReference>
<accession>A0A165AK11</accession>
<feature type="region of interest" description="Disordered" evidence="1">
    <location>
        <begin position="28"/>
        <end position="91"/>
    </location>
</feature>
<reference evidence="2 3" key="1">
    <citation type="journal article" date="2016" name="Fungal Biol.">
        <title>The genome of Xylona heveae provides a window into fungal endophytism.</title>
        <authorList>
            <person name="Gazis R."/>
            <person name="Kuo A."/>
            <person name="Riley R."/>
            <person name="LaButti K."/>
            <person name="Lipzen A."/>
            <person name="Lin J."/>
            <person name="Amirebrahimi M."/>
            <person name="Hesse C.N."/>
            <person name="Spatafora J.W."/>
            <person name="Henrissat B."/>
            <person name="Hainaut M."/>
            <person name="Grigoriev I.V."/>
            <person name="Hibbett D.S."/>
        </authorList>
    </citation>
    <scope>NUCLEOTIDE SEQUENCE [LARGE SCALE GENOMIC DNA]</scope>
    <source>
        <strain evidence="2 3">TC161</strain>
    </source>
</reference>
<dbReference type="STRING" id="1328760.A0A165AK11"/>
<organism evidence="2 3">
    <name type="scientific">Xylona heveae (strain CBS 132557 / TC161)</name>
    <dbReference type="NCBI Taxonomy" id="1328760"/>
    <lineage>
        <taxon>Eukaryota</taxon>
        <taxon>Fungi</taxon>
        <taxon>Dikarya</taxon>
        <taxon>Ascomycota</taxon>
        <taxon>Pezizomycotina</taxon>
        <taxon>Xylonomycetes</taxon>
        <taxon>Xylonales</taxon>
        <taxon>Xylonaceae</taxon>
        <taxon>Xylona</taxon>
    </lineage>
</organism>
<protein>
    <submittedName>
        <fullName evidence="2">Uncharacterized protein</fullName>
    </submittedName>
</protein>
<dbReference type="InterPro" id="IPR018790">
    <property type="entry name" value="DUF2358"/>
</dbReference>
<dbReference type="Pfam" id="PF17119">
    <property type="entry name" value="MMU163"/>
    <property type="match status" value="2"/>
</dbReference>
<dbReference type="EMBL" id="KV407462">
    <property type="protein sequence ID" value="KZF20611.1"/>
    <property type="molecule type" value="Genomic_DNA"/>
</dbReference>
<evidence type="ECO:0000256" key="1">
    <source>
        <dbReference type="SAM" id="MobiDB-lite"/>
    </source>
</evidence>
<dbReference type="RefSeq" id="XP_018186166.1">
    <property type="nucleotide sequence ID" value="XM_018331232.1"/>
</dbReference>
<keyword evidence="3" id="KW-1185">Reference proteome</keyword>